<dbReference type="SUPFAM" id="SSF103473">
    <property type="entry name" value="MFS general substrate transporter"/>
    <property type="match status" value="1"/>
</dbReference>
<accession>A0A1G6CMX2</accession>
<feature type="transmembrane region" description="Helical" evidence="7">
    <location>
        <begin position="278"/>
        <end position="299"/>
    </location>
</feature>
<keyword evidence="10" id="KW-1185">Reference proteome</keyword>
<comment type="subcellular location">
    <subcellularLocation>
        <location evidence="1">Cell membrane</location>
        <topology evidence="1">Multi-pass membrane protein</topology>
    </subcellularLocation>
</comment>
<feature type="transmembrane region" description="Helical" evidence="7">
    <location>
        <begin position="86"/>
        <end position="111"/>
    </location>
</feature>
<feature type="transmembrane region" description="Helical" evidence="7">
    <location>
        <begin position="19"/>
        <end position="42"/>
    </location>
</feature>
<keyword evidence="2" id="KW-0813">Transport</keyword>
<feature type="transmembrane region" description="Helical" evidence="7">
    <location>
        <begin position="117"/>
        <end position="136"/>
    </location>
</feature>
<feature type="transmembrane region" description="Helical" evidence="7">
    <location>
        <begin position="340"/>
        <end position="359"/>
    </location>
</feature>
<dbReference type="STRING" id="665467.SAMN02982931_02522"/>
<dbReference type="GO" id="GO:0022857">
    <property type="term" value="F:transmembrane transporter activity"/>
    <property type="evidence" value="ECO:0007669"/>
    <property type="project" value="InterPro"/>
</dbReference>
<feature type="domain" description="Major facilitator superfamily (MFS) profile" evidence="8">
    <location>
        <begin position="20"/>
        <end position="478"/>
    </location>
</feature>
<dbReference type="CDD" id="cd17502">
    <property type="entry name" value="MFS_Azr1_MDR_like"/>
    <property type="match status" value="1"/>
</dbReference>
<dbReference type="FunFam" id="1.20.1720.10:FF:000004">
    <property type="entry name" value="EmrB/QacA family drug resistance transporter"/>
    <property type="match status" value="1"/>
</dbReference>
<keyword evidence="5 7" id="KW-1133">Transmembrane helix</keyword>
<dbReference type="PROSITE" id="PS50850">
    <property type="entry name" value="MFS"/>
    <property type="match status" value="1"/>
</dbReference>
<evidence type="ECO:0000256" key="4">
    <source>
        <dbReference type="ARBA" id="ARBA00022692"/>
    </source>
</evidence>
<feature type="transmembrane region" description="Helical" evidence="7">
    <location>
        <begin position="207"/>
        <end position="226"/>
    </location>
</feature>
<evidence type="ECO:0000256" key="3">
    <source>
        <dbReference type="ARBA" id="ARBA00022475"/>
    </source>
</evidence>
<dbReference type="InterPro" id="IPR036259">
    <property type="entry name" value="MFS_trans_sf"/>
</dbReference>
<evidence type="ECO:0000256" key="2">
    <source>
        <dbReference type="ARBA" id="ARBA00022448"/>
    </source>
</evidence>
<feature type="transmembrane region" description="Helical" evidence="7">
    <location>
        <begin position="143"/>
        <end position="162"/>
    </location>
</feature>
<evidence type="ECO:0000256" key="6">
    <source>
        <dbReference type="ARBA" id="ARBA00023136"/>
    </source>
</evidence>
<dbReference type="InterPro" id="IPR011701">
    <property type="entry name" value="MFS"/>
</dbReference>
<feature type="transmembrane region" description="Helical" evidence="7">
    <location>
        <begin position="54"/>
        <end position="74"/>
    </location>
</feature>
<organism evidence="9 10">
    <name type="scientific">Bauldia litoralis</name>
    <dbReference type="NCBI Taxonomy" id="665467"/>
    <lineage>
        <taxon>Bacteria</taxon>
        <taxon>Pseudomonadati</taxon>
        <taxon>Pseudomonadota</taxon>
        <taxon>Alphaproteobacteria</taxon>
        <taxon>Hyphomicrobiales</taxon>
        <taxon>Kaistiaceae</taxon>
        <taxon>Bauldia</taxon>
    </lineage>
</organism>
<proteinExistence type="predicted"/>
<dbReference type="Proteomes" id="UP000199071">
    <property type="component" value="Unassembled WGS sequence"/>
</dbReference>
<dbReference type="Gene3D" id="1.20.1720.10">
    <property type="entry name" value="Multidrug resistance protein D"/>
    <property type="match status" value="1"/>
</dbReference>
<feature type="transmembrane region" description="Helical" evidence="7">
    <location>
        <begin position="452"/>
        <end position="473"/>
    </location>
</feature>
<dbReference type="Pfam" id="PF07690">
    <property type="entry name" value="MFS_1"/>
    <property type="match status" value="1"/>
</dbReference>
<gene>
    <name evidence="9" type="ORF">SAMN02982931_02522</name>
</gene>
<feature type="transmembrane region" description="Helical" evidence="7">
    <location>
        <begin position="168"/>
        <end position="187"/>
    </location>
</feature>
<sequence>MTTPAAPTGATIGHAEIRIILVGVVLAMLLGALDQTIVVTALPTIGRELGNVESLSWVVTAYLVTATAVTPLYGKLSDIHGRRVMLMAAISIFLVGSIACALAPSISWLIAARAFQGLGGGALISLGQTIIGDVVAPRERGRYQAYFAAVFTTASIAGPVLGGFFAEYLHWSFIFWINLPLGIAAYLMTSRVLKLLPRHDHPHSLDLIGAGLMLIATISLLMALTWGGSTYPWASVEIIGLFAASVAGWGLFGARLASAEEPFIPLSVLGNSVVRNGVGAMFFAVGSLVGLSVFMPLYFEAVLGLSAAASGVALIALMGGAVTGATISGRIMVRYTRYKWTAVAGLALATVFTTALAFWPASLSFVGVEILLAVIGMGLGTIFPIATTAVQNAVPLRQLGTTTGVLNFFRSLGGAILVPVFSAIFLASVAAGGDLASVQTVILEGSRNGVDFAHVFTGVFAAAAVALLLAFFFQLAMKELPLRSQLDVVAESG</sequence>
<reference evidence="9 10" key="1">
    <citation type="submission" date="2016-10" db="EMBL/GenBank/DDBJ databases">
        <authorList>
            <person name="de Groot N.N."/>
        </authorList>
    </citation>
    <scope>NUCLEOTIDE SEQUENCE [LARGE SCALE GENOMIC DNA]</scope>
    <source>
        <strain evidence="9 10">ATCC 35022</strain>
    </source>
</reference>
<evidence type="ECO:0000256" key="1">
    <source>
        <dbReference type="ARBA" id="ARBA00004651"/>
    </source>
</evidence>
<protein>
    <submittedName>
        <fullName evidence="9">Drug resistance transporter, EmrB/QacA subfamily</fullName>
    </submittedName>
</protein>
<keyword evidence="4 7" id="KW-0812">Transmembrane</keyword>
<feature type="transmembrane region" description="Helical" evidence="7">
    <location>
        <begin position="411"/>
        <end position="432"/>
    </location>
</feature>
<dbReference type="RefSeq" id="WP_090876810.1">
    <property type="nucleotide sequence ID" value="NZ_FMXQ01000005.1"/>
</dbReference>
<keyword evidence="6 7" id="KW-0472">Membrane</keyword>
<evidence type="ECO:0000313" key="9">
    <source>
        <dbReference type="EMBL" id="SDB34188.1"/>
    </source>
</evidence>
<feature type="transmembrane region" description="Helical" evidence="7">
    <location>
        <begin position="238"/>
        <end position="257"/>
    </location>
</feature>
<keyword evidence="3" id="KW-1003">Cell membrane</keyword>
<dbReference type="GO" id="GO:0005886">
    <property type="term" value="C:plasma membrane"/>
    <property type="evidence" value="ECO:0007669"/>
    <property type="project" value="UniProtKB-SubCell"/>
</dbReference>
<feature type="transmembrane region" description="Helical" evidence="7">
    <location>
        <begin position="305"/>
        <end position="328"/>
    </location>
</feature>
<feature type="transmembrane region" description="Helical" evidence="7">
    <location>
        <begin position="365"/>
        <end position="390"/>
    </location>
</feature>
<name>A0A1G6CMX2_9HYPH</name>
<dbReference type="OrthoDB" id="9812221at2"/>
<dbReference type="EMBL" id="FMXQ01000005">
    <property type="protein sequence ID" value="SDB34188.1"/>
    <property type="molecule type" value="Genomic_DNA"/>
</dbReference>
<dbReference type="PANTHER" id="PTHR23501">
    <property type="entry name" value="MAJOR FACILITATOR SUPERFAMILY"/>
    <property type="match status" value="1"/>
</dbReference>
<dbReference type="Gene3D" id="1.20.1250.20">
    <property type="entry name" value="MFS general substrate transporter like domains"/>
    <property type="match status" value="1"/>
</dbReference>
<evidence type="ECO:0000313" key="10">
    <source>
        <dbReference type="Proteomes" id="UP000199071"/>
    </source>
</evidence>
<dbReference type="PANTHER" id="PTHR23501:SF197">
    <property type="entry name" value="COMD"/>
    <property type="match status" value="1"/>
</dbReference>
<evidence type="ECO:0000256" key="7">
    <source>
        <dbReference type="SAM" id="Phobius"/>
    </source>
</evidence>
<evidence type="ECO:0000256" key="5">
    <source>
        <dbReference type="ARBA" id="ARBA00022989"/>
    </source>
</evidence>
<dbReference type="InterPro" id="IPR020846">
    <property type="entry name" value="MFS_dom"/>
</dbReference>
<evidence type="ECO:0000259" key="8">
    <source>
        <dbReference type="PROSITE" id="PS50850"/>
    </source>
</evidence>
<dbReference type="AlphaFoldDB" id="A0A1G6CMX2"/>